<organism evidence="1 2">
    <name type="scientific">Smallanthus sonchifolius</name>
    <dbReference type="NCBI Taxonomy" id="185202"/>
    <lineage>
        <taxon>Eukaryota</taxon>
        <taxon>Viridiplantae</taxon>
        <taxon>Streptophyta</taxon>
        <taxon>Embryophyta</taxon>
        <taxon>Tracheophyta</taxon>
        <taxon>Spermatophyta</taxon>
        <taxon>Magnoliopsida</taxon>
        <taxon>eudicotyledons</taxon>
        <taxon>Gunneridae</taxon>
        <taxon>Pentapetalae</taxon>
        <taxon>asterids</taxon>
        <taxon>campanulids</taxon>
        <taxon>Asterales</taxon>
        <taxon>Asteraceae</taxon>
        <taxon>Asteroideae</taxon>
        <taxon>Heliantheae alliance</taxon>
        <taxon>Millerieae</taxon>
        <taxon>Smallanthus</taxon>
    </lineage>
</organism>
<gene>
    <name evidence="1" type="ORF">L1987_60792</name>
</gene>
<accession>A0ACB9D8Z7</accession>
<dbReference type="EMBL" id="CM042037">
    <property type="protein sequence ID" value="KAI3743089.1"/>
    <property type="molecule type" value="Genomic_DNA"/>
</dbReference>
<reference evidence="1 2" key="2">
    <citation type="journal article" date="2022" name="Mol. Ecol. Resour.">
        <title>The genomes of chicory, endive, great burdock and yacon provide insights into Asteraceae paleo-polyploidization history and plant inulin production.</title>
        <authorList>
            <person name="Fan W."/>
            <person name="Wang S."/>
            <person name="Wang H."/>
            <person name="Wang A."/>
            <person name="Jiang F."/>
            <person name="Liu H."/>
            <person name="Zhao H."/>
            <person name="Xu D."/>
            <person name="Zhang Y."/>
        </authorList>
    </citation>
    <scope>NUCLEOTIDE SEQUENCE [LARGE SCALE GENOMIC DNA]</scope>
    <source>
        <strain evidence="2">cv. Yunnan</strain>
        <tissue evidence="1">Leaves</tissue>
    </source>
</reference>
<reference evidence="2" key="1">
    <citation type="journal article" date="2022" name="Mol. Ecol. Resour.">
        <title>The genomes of chicory, endive, great burdock and yacon provide insights into Asteraceae palaeo-polyploidization history and plant inulin production.</title>
        <authorList>
            <person name="Fan W."/>
            <person name="Wang S."/>
            <person name="Wang H."/>
            <person name="Wang A."/>
            <person name="Jiang F."/>
            <person name="Liu H."/>
            <person name="Zhao H."/>
            <person name="Xu D."/>
            <person name="Zhang Y."/>
        </authorList>
    </citation>
    <scope>NUCLEOTIDE SEQUENCE [LARGE SCALE GENOMIC DNA]</scope>
    <source>
        <strain evidence="2">cv. Yunnan</strain>
    </source>
</reference>
<keyword evidence="2" id="KW-1185">Reference proteome</keyword>
<evidence type="ECO:0000313" key="2">
    <source>
        <dbReference type="Proteomes" id="UP001056120"/>
    </source>
</evidence>
<dbReference type="Proteomes" id="UP001056120">
    <property type="component" value="Linkage Group LG20"/>
</dbReference>
<name>A0ACB9D8Z7_9ASTR</name>
<evidence type="ECO:0000313" key="1">
    <source>
        <dbReference type="EMBL" id="KAI3743089.1"/>
    </source>
</evidence>
<proteinExistence type="predicted"/>
<sequence>MSISYVAWHSLLATLLSLLTLNELHLFKRAKLLLRSYKCDCSRRNQCGCCMTELWITSSTLSPVHMHSTLSTLR</sequence>
<comment type="caution">
    <text evidence="1">The sequence shown here is derived from an EMBL/GenBank/DDBJ whole genome shotgun (WGS) entry which is preliminary data.</text>
</comment>
<protein>
    <submittedName>
        <fullName evidence="1">Uncharacterized protein</fullName>
    </submittedName>
</protein>